<comment type="caution">
    <text evidence="1">The sequence shown here is derived from an EMBL/GenBank/DDBJ whole genome shotgun (WGS) entry which is preliminary data.</text>
</comment>
<evidence type="ECO:0000313" key="2">
    <source>
        <dbReference type="Proteomes" id="UP000230273"/>
    </source>
</evidence>
<reference evidence="1 2" key="1">
    <citation type="submission" date="2017-09" db="EMBL/GenBank/DDBJ databases">
        <title>Depth-based differentiation of microbial function through sediment-hosted aquifers and enrichment of novel symbionts in the deep terrestrial subsurface.</title>
        <authorList>
            <person name="Probst A.J."/>
            <person name="Ladd B."/>
            <person name="Jarett J.K."/>
            <person name="Geller-Mcgrath D.E."/>
            <person name="Sieber C.M."/>
            <person name="Emerson J.B."/>
            <person name="Anantharaman K."/>
            <person name="Thomas B.C."/>
            <person name="Malmstrom R."/>
            <person name="Stieglmeier M."/>
            <person name="Klingl A."/>
            <person name="Woyke T."/>
            <person name="Ryan C.M."/>
            <person name="Banfield J.F."/>
        </authorList>
    </citation>
    <scope>NUCLEOTIDE SEQUENCE [LARGE SCALE GENOMIC DNA]</scope>
    <source>
        <strain evidence="1">CG23_combo_of_CG06-09_8_20_14_all_38_19</strain>
    </source>
</reference>
<gene>
    <name evidence="1" type="ORF">COX36_03075</name>
</gene>
<name>A0A2G9YW77_9BACT</name>
<evidence type="ECO:0000313" key="1">
    <source>
        <dbReference type="EMBL" id="PIP23484.1"/>
    </source>
</evidence>
<accession>A0A2G9YW77</accession>
<dbReference type="AlphaFoldDB" id="A0A2G9YW77"/>
<proteinExistence type="predicted"/>
<dbReference type="Proteomes" id="UP000230273">
    <property type="component" value="Unassembled WGS sequence"/>
</dbReference>
<dbReference type="EMBL" id="PCRP01000048">
    <property type="protein sequence ID" value="PIP23484.1"/>
    <property type="molecule type" value="Genomic_DNA"/>
</dbReference>
<protein>
    <submittedName>
        <fullName evidence="1">Uncharacterized protein</fullName>
    </submittedName>
</protein>
<sequence>MDGMPMITATCPDCGRGNLRDVKGKAHVVVEIIVDGNSYKGSTDIEVENPALYCPNCKHLIYKYRE</sequence>
<organism evidence="1 2">
    <name type="scientific">Candidatus Nealsonbacteria bacterium CG23_combo_of_CG06-09_8_20_14_all_38_19</name>
    <dbReference type="NCBI Taxonomy" id="1974721"/>
    <lineage>
        <taxon>Bacteria</taxon>
        <taxon>Candidatus Nealsoniibacteriota</taxon>
    </lineage>
</organism>